<dbReference type="FunFam" id="3.90.1150.10:FF:000008">
    <property type="entry name" value="Cystathionine gamma-synthase"/>
    <property type="match status" value="1"/>
</dbReference>
<organism evidence="13 14">
    <name type="scientific">Anaerolinea thermophila (strain DSM 14523 / JCM 11388 / NBRC 100420 / UNI-1)</name>
    <dbReference type="NCBI Taxonomy" id="926569"/>
    <lineage>
        <taxon>Bacteria</taxon>
        <taxon>Bacillati</taxon>
        <taxon>Chloroflexota</taxon>
        <taxon>Anaerolineae</taxon>
        <taxon>Anaerolineales</taxon>
        <taxon>Anaerolineaceae</taxon>
        <taxon>Anaerolinea</taxon>
    </lineage>
</organism>
<dbReference type="Gene3D" id="3.90.1150.10">
    <property type="entry name" value="Aspartate Aminotransferase, domain 1"/>
    <property type="match status" value="1"/>
</dbReference>
<dbReference type="EC" id="4.4.1.2" evidence="7"/>
<evidence type="ECO:0000256" key="4">
    <source>
        <dbReference type="ARBA" id="ARBA00019040"/>
    </source>
</evidence>
<dbReference type="PANTHER" id="PTHR11808">
    <property type="entry name" value="TRANS-SULFURATION ENZYME FAMILY MEMBER"/>
    <property type="match status" value="1"/>
</dbReference>
<dbReference type="EMBL" id="AP012029">
    <property type="protein sequence ID" value="BAJ65094.1"/>
    <property type="molecule type" value="Genomic_DNA"/>
</dbReference>
<evidence type="ECO:0000256" key="12">
    <source>
        <dbReference type="RuleBase" id="RU362118"/>
    </source>
</evidence>
<dbReference type="PIRSF" id="PIRSF001434">
    <property type="entry name" value="CGS"/>
    <property type="match status" value="1"/>
</dbReference>
<dbReference type="Gene3D" id="3.40.640.10">
    <property type="entry name" value="Type I PLP-dependent aspartate aminotransferase-like (Major domain)"/>
    <property type="match status" value="1"/>
</dbReference>
<comment type="catalytic activity">
    <reaction evidence="10">
        <text>L-methionine + H2O = methanethiol + 2-oxobutanoate + NH4(+)</text>
        <dbReference type="Rhea" id="RHEA:23800"/>
        <dbReference type="ChEBI" id="CHEBI:15377"/>
        <dbReference type="ChEBI" id="CHEBI:16007"/>
        <dbReference type="ChEBI" id="CHEBI:16763"/>
        <dbReference type="ChEBI" id="CHEBI:28938"/>
        <dbReference type="ChEBI" id="CHEBI:57844"/>
        <dbReference type="EC" id="4.4.1.11"/>
    </reaction>
    <physiologicalReaction direction="left-to-right" evidence="10">
        <dbReference type="Rhea" id="RHEA:23801"/>
    </physiologicalReaction>
</comment>
<dbReference type="GO" id="GO:0005737">
    <property type="term" value="C:cytoplasm"/>
    <property type="evidence" value="ECO:0007669"/>
    <property type="project" value="TreeGrafter"/>
</dbReference>
<dbReference type="Proteomes" id="UP000008922">
    <property type="component" value="Chromosome"/>
</dbReference>
<keyword evidence="6 13" id="KW-0456">Lyase</keyword>
<dbReference type="GO" id="GO:0047982">
    <property type="term" value="F:homocysteine desulfhydrase activity"/>
    <property type="evidence" value="ECO:0007669"/>
    <property type="project" value="UniProtKB-EC"/>
</dbReference>
<gene>
    <name evidence="13" type="ordered locus">ANT_30680</name>
</gene>
<sequence>MTFPSRFGLSTLVNHVGEGEAPLDAHSNPIFQTSTFRFPDVATGAARFRGEEDGFIYTRFDNPNFRQAAAKIAALEGIDLLRAQPDAPMEEVVAGRMFSSGMAAITTAILARVRGGQTVIAQEALYGATYTFLHDFAPQYGIQVVWLNHPQPEDWERAFREHPDAVLAYAESPANPTMGIIDLAAAAEIAHRYGAWLMVDNTFATPYCQRPLTLGADVVVHSTTKYLAGHGVVVGGTVVSRHVEYIHKNLNATNKLLGGNPGPFDTWLTSMGLRTFELRMERHCANAMQVAAWLEQHPAVSRVYYPGLTSHPEHELAKRQMHAFGGMISFELKGGLEAGKALMENVRLLTLAVSLGTTDSLISHPASMTHSGVPPAARQAVGITDGLVRFSVGIENVEDILADLEQALKGL</sequence>
<dbReference type="InParanoid" id="E8N2U4"/>
<proteinExistence type="inferred from homology"/>
<dbReference type="GO" id="GO:0019346">
    <property type="term" value="P:transsulfuration"/>
    <property type="evidence" value="ECO:0007669"/>
    <property type="project" value="InterPro"/>
</dbReference>
<dbReference type="FunCoup" id="E8N2U4">
    <property type="interactions" value="371"/>
</dbReference>
<dbReference type="OrthoDB" id="9780685at2"/>
<dbReference type="PROSITE" id="PS00868">
    <property type="entry name" value="CYS_MET_METAB_PP"/>
    <property type="match status" value="1"/>
</dbReference>
<evidence type="ECO:0000256" key="3">
    <source>
        <dbReference type="ARBA" id="ARBA00012222"/>
    </source>
</evidence>
<dbReference type="RefSeq" id="WP_013561435.1">
    <property type="nucleotide sequence ID" value="NC_014960.1"/>
</dbReference>
<evidence type="ECO:0000256" key="9">
    <source>
        <dbReference type="ARBA" id="ARBA00048780"/>
    </source>
</evidence>
<dbReference type="CDD" id="cd00614">
    <property type="entry name" value="CGS_like"/>
    <property type="match status" value="1"/>
</dbReference>
<dbReference type="InterPro" id="IPR054542">
    <property type="entry name" value="Cys_met_metab_PP"/>
</dbReference>
<dbReference type="InterPro" id="IPR000277">
    <property type="entry name" value="Cys/Met-Metab_PyrdxlP-dep_enz"/>
</dbReference>
<dbReference type="SUPFAM" id="SSF53383">
    <property type="entry name" value="PLP-dependent transferases"/>
    <property type="match status" value="1"/>
</dbReference>
<evidence type="ECO:0000256" key="10">
    <source>
        <dbReference type="ARBA" id="ARBA00052699"/>
    </source>
</evidence>
<dbReference type="EC" id="4.4.1.11" evidence="3"/>
<evidence type="ECO:0000256" key="5">
    <source>
        <dbReference type="ARBA" id="ARBA00022898"/>
    </source>
</evidence>
<comment type="similarity">
    <text evidence="2">Belongs to the trans-sulfuration enzymes family. L-methionine gamma-lyase subfamily.</text>
</comment>
<evidence type="ECO:0000313" key="13">
    <source>
        <dbReference type="EMBL" id="BAJ65094.1"/>
    </source>
</evidence>
<dbReference type="eggNOG" id="COG0626">
    <property type="taxonomic scope" value="Bacteria"/>
</dbReference>
<comment type="cofactor">
    <cofactor evidence="1 12">
        <name>pyridoxal 5'-phosphate</name>
        <dbReference type="ChEBI" id="CHEBI:597326"/>
    </cofactor>
</comment>
<evidence type="ECO:0000256" key="7">
    <source>
        <dbReference type="ARBA" id="ARBA00047175"/>
    </source>
</evidence>
<accession>E8N2U4</accession>
<keyword evidence="5 11" id="KW-0663">Pyridoxal phosphate</keyword>
<evidence type="ECO:0000256" key="1">
    <source>
        <dbReference type="ARBA" id="ARBA00001933"/>
    </source>
</evidence>
<dbReference type="GO" id="GO:0030170">
    <property type="term" value="F:pyridoxal phosphate binding"/>
    <property type="evidence" value="ECO:0007669"/>
    <property type="project" value="InterPro"/>
</dbReference>
<dbReference type="InterPro" id="IPR015424">
    <property type="entry name" value="PyrdxlP-dep_Trfase"/>
</dbReference>
<comment type="catalytic activity">
    <reaction evidence="9">
        <text>L-homocysteine + H2O = 2-oxobutanoate + hydrogen sulfide + NH4(+) + H(+)</text>
        <dbReference type="Rhea" id="RHEA:14501"/>
        <dbReference type="ChEBI" id="CHEBI:15377"/>
        <dbReference type="ChEBI" id="CHEBI:15378"/>
        <dbReference type="ChEBI" id="CHEBI:16763"/>
        <dbReference type="ChEBI" id="CHEBI:28938"/>
        <dbReference type="ChEBI" id="CHEBI:29919"/>
        <dbReference type="ChEBI" id="CHEBI:58199"/>
        <dbReference type="EC" id="4.4.1.2"/>
    </reaction>
    <physiologicalReaction direction="left-to-right" evidence="9">
        <dbReference type="Rhea" id="RHEA:14502"/>
    </physiologicalReaction>
</comment>
<dbReference type="Pfam" id="PF01053">
    <property type="entry name" value="Cys_Met_Meta_PP"/>
    <property type="match status" value="1"/>
</dbReference>
<dbReference type="InterPro" id="IPR015421">
    <property type="entry name" value="PyrdxlP-dep_Trfase_major"/>
</dbReference>
<evidence type="ECO:0000256" key="2">
    <source>
        <dbReference type="ARBA" id="ARBA00008667"/>
    </source>
</evidence>
<feature type="modified residue" description="N6-(pyridoxal phosphate)lysine" evidence="11">
    <location>
        <position position="225"/>
    </location>
</feature>
<evidence type="ECO:0000256" key="8">
    <source>
        <dbReference type="ARBA" id="ARBA00047199"/>
    </source>
</evidence>
<dbReference type="GO" id="GO:0018826">
    <property type="term" value="F:methionine gamma-lyase activity"/>
    <property type="evidence" value="ECO:0007669"/>
    <property type="project" value="UniProtKB-EC"/>
</dbReference>
<dbReference type="InterPro" id="IPR015422">
    <property type="entry name" value="PyrdxlP-dep_Trfase_small"/>
</dbReference>
<dbReference type="STRING" id="926569.ANT_30680"/>
<keyword evidence="14" id="KW-1185">Reference proteome</keyword>
<dbReference type="PANTHER" id="PTHR11808:SF80">
    <property type="entry name" value="CYSTATHIONINE GAMMA-LYASE"/>
    <property type="match status" value="1"/>
</dbReference>
<protein>
    <recommendedName>
        <fullName evidence="4">L-methionine gamma-lyase</fullName>
        <ecNumber evidence="3">4.4.1.11</ecNumber>
        <ecNumber evidence="7">4.4.1.2</ecNumber>
    </recommendedName>
    <alternativeName>
        <fullName evidence="8">Homocysteine desulfhydrase</fullName>
    </alternativeName>
</protein>
<dbReference type="HOGENOM" id="CLU_018986_2_0_0"/>
<evidence type="ECO:0000313" key="14">
    <source>
        <dbReference type="Proteomes" id="UP000008922"/>
    </source>
</evidence>
<dbReference type="FunFam" id="3.40.640.10:FF:000046">
    <property type="entry name" value="Cystathionine gamma-lyase"/>
    <property type="match status" value="1"/>
</dbReference>
<name>E8N2U4_ANATU</name>
<dbReference type="AlphaFoldDB" id="E8N2U4"/>
<reference evidence="13 14" key="1">
    <citation type="submission" date="2010-12" db="EMBL/GenBank/DDBJ databases">
        <title>Whole genome sequence of Anaerolinea thermophila UNI-1.</title>
        <authorList>
            <person name="Narita-Yamada S."/>
            <person name="Kishi E."/>
            <person name="Watanabe Y."/>
            <person name="Takasaki K."/>
            <person name="Ankai A."/>
            <person name="Oguchi A."/>
            <person name="Fukui S."/>
            <person name="Takahashi M."/>
            <person name="Yashiro I."/>
            <person name="Hosoyama A."/>
            <person name="Sekiguchi Y."/>
            <person name="Hanada S."/>
            <person name="Fujita N."/>
        </authorList>
    </citation>
    <scope>NUCLEOTIDE SEQUENCE [LARGE SCALE GENOMIC DNA]</scope>
    <source>
        <strain evidence="14">DSM 14523 / JCM 11388 / NBRC 100420 / UNI-1</strain>
    </source>
</reference>
<evidence type="ECO:0000256" key="11">
    <source>
        <dbReference type="PIRSR" id="PIRSR001434-2"/>
    </source>
</evidence>
<evidence type="ECO:0000256" key="6">
    <source>
        <dbReference type="ARBA" id="ARBA00023239"/>
    </source>
</evidence>
<dbReference type="KEGG" id="atm:ANT_30680"/>